<evidence type="ECO:0000313" key="2">
    <source>
        <dbReference type="EMBL" id="KAB1225847.1"/>
    </source>
</evidence>
<accession>A0A6A1WPU1</accession>
<dbReference type="EMBL" id="RXIC02000019">
    <property type="protein sequence ID" value="KAB1225847.1"/>
    <property type="molecule type" value="Genomic_DNA"/>
</dbReference>
<dbReference type="OrthoDB" id="1041041at2759"/>
<dbReference type="Proteomes" id="UP000516437">
    <property type="component" value="Chromosome 1"/>
</dbReference>
<gene>
    <name evidence="2" type="ORF">CJ030_MR1G005228</name>
</gene>
<evidence type="ECO:0000259" key="1">
    <source>
        <dbReference type="Pfam" id="PF17766"/>
    </source>
</evidence>
<reference evidence="2 3" key="1">
    <citation type="journal article" date="2019" name="Plant Biotechnol. J.">
        <title>The red bayberry genome and genetic basis of sex determination.</title>
        <authorList>
            <person name="Jia H.M."/>
            <person name="Jia H.J."/>
            <person name="Cai Q.L."/>
            <person name="Wang Y."/>
            <person name="Zhao H.B."/>
            <person name="Yang W.F."/>
            <person name="Wang G.Y."/>
            <person name="Li Y.H."/>
            <person name="Zhan D.L."/>
            <person name="Shen Y.T."/>
            <person name="Niu Q.F."/>
            <person name="Chang L."/>
            <person name="Qiu J."/>
            <person name="Zhao L."/>
            <person name="Xie H.B."/>
            <person name="Fu W.Y."/>
            <person name="Jin J."/>
            <person name="Li X.W."/>
            <person name="Jiao Y."/>
            <person name="Zhou C.C."/>
            <person name="Tu T."/>
            <person name="Chai C.Y."/>
            <person name="Gao J.L."/>
            <person name="Fan L.J."/>
            <person name="van de Weg E."/>
            <person name="Wang J.Y."/>
            <person name="Gao Z.S."/>
        </authorList>
    </citation>
    <scope>NUCLEOTIDE SEQUENCE [LARGE SCALE GENOMIC DNA]</scope>
    <source>
        <tissue evidence="2">Leaves</tissue>
    </source>
</reference>
<comment type="caution">
    <text evidence="2">The sequence shown here is derived from an EMBL/GenBank/DDBJ whole genome shotgun (WGS) entry which is preliminary data.</text>
</comment>
<sequence>MAEVSSWKSYSVIFHRTVTNVGVSNSAYKAKIFMNPGMNIKVNPKVLYFKSLNEKKSFIVSVTGRDLPDIARKLDILFKDLQLPQSLRRKPVSSDVICPAIFEEISPYLDFHSISMWPGSS</sequence>
<organism evidence="2 3">
    <name type="scientific">Morella rubra</name>
    <name type="common">Chinese bayberry</name>
    <dbReference type="NCBI Taxonomy" id="262757"/>
    <lineage>
        <taxon>Eukaryota</taxon>
        <taxon>Viridiplantae</taxon>
        <taxon>Streptophyta</taxon>
        <taxon>Embryophyta</taxon>
        <taxon>Tracheophyta</taxon>
        <taxon>Spermatophyta</taxon>
        <taxon>Magnoliopsida</taxon>
        <taxon>eudicotyledons</taxon>
        <taxon>Gunneridae</taxon>
        <taxon>Pentapetalae</taxon>
        <taxon>rosids</taxon>
        <taxon>fabids</taxon>
        <taxon>Fagales</taxon>
        <taxon>Myricaceae</taxon>
        <taxon>Morella</taxon>
    </lineage>
</organism>
<dbReference type="Gene3D" id="2.60.40.2310">
    <property type="match status" value="1"/>
</dbReference>
<name>A0A6A1WPU1_9ROSI</name>
<dbReference type="Pfam" id="PF17766">
    <property type="entry name" value="fn3_6"/>
    <property type="match status" value="1"/>
</dbReference>
<evidence type="ECO:0000313" key="3">
    <source>
        <dbReference type="Proteomes" id="UP000516437"/>
    </source>
</evidence>
<protein>
    <submittedName>
        <fullName evidence="2">Cucumisin</fullName>
    </submittedName>
</protein>
<keyword evidence="3" id="KW-1185">Reference proteome</keyword>
<proteinExistence type="predicted"/>
<feature type="domain" description="Subtilisin-like protease fibronectin type-III" evidence="1">
    <location>
        <begin position="8"/>
        <end position="75"/>
    </location>
</feature>
<dbReference type="AlphaFoldDB" id="A0A6A1WPU1"/>
<dbReference type="InterPro" id="IPR041469">
    <property type="entry name" value="Subtilisin-like_FN3"/>
</dbReference>